<reference evidence="1 2" key="1">
    <citation type="submission" date="2016-10" db="EMBL/GenBank/DDBJ databases">
        <authorList>
            <person name="de Groot N.N."/>
        </authorList>
    </citation>
    <scope>NUCLEOTIDE SEQUENCE [LARGE SCALE GENOMIC DNA]</scope>
    <source>
        <strain evidence="1 2">GAS522</strain>
    </source>
</reference>
<gene>
    <name evidence="1" type="ORF">SAMN05444171_5119</name>
</gene>
<dbReference type="OrthoDB" id="7961013at2"/>
<name>A0A1M7D159_9BRAD</name>
<dbReference type="AlphaFoldDB" id="A0A1M7D159"/>
<protein>
    <submittedName>
        <fullName evidence="1">Uncharacterized protein</fullName>
    </submittedName>
</protein>
<dbReference type="RefSeq" id="WP_074824985.1">
    <property type="nucleotide sequence ID" value="NZ_FNTI01000001.1"/>
</dbReference>
<evidence type="ECO:0000313" key="2">
    <source>
        <dbReference type="Proteomes" id="UP000183208"/>
    </source>
</evidence>
<dbReference type="Proteomes" id="UP000183208">
    <property type="component" value="Unassembled WGS sequence"/>
</dbReference>
<proteinExistence type="predicted"/>
<accession>A0A1M7D159</accession>
<organism evidence="1 2">
    <name type="scientific">Bradyrhizobium lablabi</name>
    <dbReference type="NCBI Taxonomy" id="722472"/>
    <lineage>
        <taxon>Bacteria</taxon>
        <taxon>Pseudomonadati</taxon>
        <taxon>Pseudomonadota</taxon>
        <taxon>Alphaproteobacteria</taxon>
        <taxon>Hyphomicrobiales</taxon>
        <taxon>Nitrobacteraceae</taxon>
        <taxon>Bradyrhizobium</taxon>
    </lineage>
</organism>
<evidence type="ECO:0000313" key="1">
    <source>
        <dbReference type="EMBL" id="SED77614.1"/>
    </source>
</evidence>
<sequence>MKFYITALDTSGTVTLHRDSVPAAIKKASELISDGCLNVEIVMPDGATYRRSEFEQLKERIGV</sequence>
<dbReference type="EMBL" id="FNTI01000001">
    <property type="protein sequence ID" value="SED77614.1"/>
    <property type="molecule type" value="Genomic_DNA"/>
</dbReference>